<organism evidence="3">
    <name type="scientific">Bifidobacterium dentium</name>
    <dbReference type="NCBI Taxonomy" id="1689"/>
    <lineage>
        <taxon>Bacteria</taxon>
        <taxon>Bacillati</taxon>
        <taxon>Actinomycetota</taxon>
        <taxon>Actinomycetes</taxon>
        <taxon>Bifidobacteriales</taxon>
        <taxon>Bifidobacteriaceae</taxon>
        <taxon>Bifidobacterium</taxon>
    </lineage>
</organism>
<accession>A0A6N2TAT1</accession>
<dbReference type="AlphaFoldDB" id="A0A6N2TAT1"/>
<dbReference type="RefSeq" id="WP_129879781.1">
    <property type="nucleotide sequence ID" value="NZ_CACRSP010000004.1"/>
</dbReference>
<sequence length="567" mass="62473">MNGVSHQERQLQTARPARAWSRGRRLMVSLPIFIILLGVLVSISNLTATTWNYEPTGQTIETLASDTAITFDDTTGKAVAQQGDYEVSQRYITIDAKQPSTGEIQKIKVLIREPKGAGGNRPGVVFMHGAGYGTCDNSFGDIAYDLSSAGFVTAVLDKPVWSTNDATRDYPGSAAIYDQVITYLRSLDNVSETKVGIYATSESTWISSYLLQQDHDVAFQVLLSPMVYSPRHSLGFLAAQDFALVGAHDGYQSIVRRVFNIDPELFGLTNFDIETLVPQAYSIPTLVAYGTKDVMTAQVEGTEKIVDMAHKAGNWDVTVRSYPIANHVLRLGDEANTGTPFADDYVNDVISWAVGTTEGLTQTSERVAGTELYQSIAVPFELKANRGLTIYLVVLHVSMLLLLLAIAVVWLAVLIRKIWARAHRRRYRLGFAHGFGNALVTLTIATMATLVLFFAGLGEVIMGVVKLAWGSAPAENPGMMYWSWPVIQIVCVAVVWAWSRVFMRLIEVAGSRGLAQWPPRQGAIREIVSGRQPVLASTRFGRILFWLTAIAMLDVLLVFAFWGLFIY</sequence>
<name>A0A6N2TAT1_9BIFI</name>
<evidence type="ECO:0000256" key="1">
    <source>
        <dbReference type="SAM" id="Phobius"/>
    </source>
</evidence>
<dbReference type="EMBL" id="WDPD01000001">
    <property type="protein sequence ID" value="KAB7462359.1"/>
    <property type="molecule type" value="Genomic_DNA"/>
</dbReference>
<keyword evidence="1" id="KW-0812">Transmembrane</keyword>
<feature type="transmembrane region" description="Helical" evidence="1">
    <location>
        <begin position="481"/>
        <end position="498"/>
    </location>
</feature>
<feature type="transmembrane region" description="Helical" evidence="1">
    <location>
        <begin position="26"/>
        <end position="46"/>
    </location>
</feature>
<dbReference type="GO" id="GO:0052689">
    <property type="term" value="F:carboxylic ester hydrolase activity"/>
    <property type="evidence" value="ECO:0007669"/>
    <property type="project" value="TreeGrafter"/>
</dbReference>
<feature type="transmembrane region" description="Helical" evidence="1">
    <location>
        <begin position="435"/>
        <end position="461"/>
    </location>
</feature>
<dbReference type="Gene3D" id="3.40.50.1820">
    <property type="entry name" value="alpha/beta hydrolase"/>
    <property type="match status" value="1"/>
</dbReference>
<reference evidence="2 4" key="1">
    <citation type="journal article" date="2019" name="Nat. Med.">
        <title>A library of human gut bacterial isolates paired with longitudinal multiomics data enables mechanistic microbiome research.</title>
        <authorList>
            <person name="Poyet M."/>
            <person name="Groussin M."/>
            <person name="Gibbons S.M."/>
            <person name="Avila-Pacheco J."/>
            <person name="Jiang X."/>
            <person name="Kearney S.M."/>
            <person name="Perrotta A.R."/>
            <person name="Berdy B."/>
            <person name="Zhao S."/>
            <person name="Lieberman T.D."/>
            <person name="Swanson P.K."/>
            <person name="Smith M."/>
            <person name="Roesemann S."/>
            <person name="Alexander J.E."/>
            <person name="Rich S.A."/>
            <person name="Livny J."/>
            <person name="Vlamakis H."/>
            <person name="Clish C."/>
            <person name="Bullock K."/>
            <person name="Deik A."/>
            <person name="Scott J."/>
            <person name="Pierce K.A."/>
            <person name="Xavier R.J."/>
            <person name="Alm E.J."/>
        </authorList>
    </citation>
    <scope>NUCLEOTIDE SEQUENCE [LARGE SCALE GENOMIC DNA]</scope>
    <source>
        <strain evidence="2 4">BIOML-A2</strain>
    </source>
</reference>
<evidence type="ECO:0000313" key="4">
    <source>
        <dbReference type="Proteomes" id="UP000429211"/>
    </source>
</evidence>
<keyword evidence="3" id="KW-0378">Hydrolase</keyword>
<reference evidence="3" key="2">
    <citation type="submission" date="2019-11" db="EMBL/GenBank/DDBJ databases">
        <authorList>
            <person name="Feng L."/>
        </authorList>
    </citation>
    <scope>NUCLEOTIDE SEQUENCE</scope>
    <source>
        <strain evidence="3">BdentiumLFYP24</strain>
    </source>
</reference>
<dbReference type="PANTHER" id="PTHR43265:SF1">
    <property type="entry name" value="ESTERASE ESTD"/>
    <property type="match status" value="1"/>
</dbReference>
<dbReference type="InterPro" id="IPR053145">
    <property type="entry name" value="AB_hydrolase_Est10"/>
</dbReference>
<keyword evidence="1" id="KW-0472">Membrane</keyword>
<feature type="transmembrane region" description="Helical" evidence="1">
    <location>
        <begin position="388"/>
        <end position="414"/>
    </location>
</feature>
<dbReference type="SUPFAM" id="SSF53474">
    <property type="entry name" value="alpha/beta-Hydrolases"/>
    <property type="match status" value="1"/>
</dbReference>
<evidence type="ECO:0000313" key="2">
    <source>
        <dbReference type="EMBL" id="KAB7462359.1"/>
    </source>
</evidence>
<dbReference type="InterPro" id="IPR029058">
    <property type="entry name" value="AB_hydrolase_fold"/>
</dbReference>
<proteinExistence type="predicted"/>
<keyword evidence="1" id="KW-1133">Transmembrane helix</keyword>
<dbReference type="PANTHER" id="PTHR43265">
    <property type="entry name" value="ESTERASE ESTD"/>
    <property type="match status" value="1"/>
</dbReference>
<evidence type="ECO:0000313" key="3">
    <source>
        <dbReference type="EMBL" id="VYT02725.1"/>
    </source>
</evidence>
<dbReference type="Proteomes" id="UP000429211">
    <property type="component" value="Unassembled WGS sequence"/>
</dbReference>
<dbReference type="EMBL" id="CACRSP010000004">
    <property type="protein sequence ID" value="VYT02725.1"/>
    <property type="molecule type" value="Genomic_DNA"/>
</dbReference>
<gene>
    <name evidence="3" type="ORF">BDLFYP24_01910</name>
    <name evidence="2" type="ORF">GBB04_00820</name>
</gene>
<feature type="transmembrane region" description="Helical" evidence="1">
    <location>
        <begin position="543"/>
        <end position="565"/>
    </location>
</feature>
<protein>
    <submittedName>
        <fullName evidence="2 3">Alpha/beta hydrolase</fullName>
    </submittedName>
</protein>